<keyword evidence="4" id="KW-0145">Chemotaxis</keyword>
<evidence type="ECO:0000313" key="14">
    <source>
        <dbReference type="EMBL" id="RMN94934.1"/>
    </source>
</evidence>
<name>A0A3M3MX43_9PSED</name>
<evidence type="ECO:0000256" key="9">
    <source>
        <dbReference type="ARBA" id="ARBA00029447"/>
    </source>
</evidence>
<dbReference type="InterPro" id="IPR003660">
    <property type="entry name" value="HAMP_dom"/>
</dbReference>
<dbReference type="GO" id="GO:0005886">
    <property type="term" value="C:plasma membrane"/>
    <property type="evidence" value="ECO:0007669"/>
    <property type="project" value="UniProtKB-SubCell"/>
</dbReference>
<keyword evidence="3" id="KW-0488">Methylation</keyword>
<dbReference type="PANTHER" id="PTHR32089">
    <property type="entry name" value="METHYL-ACCEPTING CHEMOTAXIS PROTEIN MCPB"/>
    <property type="match status" value="1"/>
</dbReference>
<dbReference type="SMART" id="SM00304">
    <property type="entry name" value="HAMP"/>
    <property type="match status" value="1"/>
</dbReference>
<accession>A0A3M3MX43</accession>
<dbReference type="PROSITE" id="PS50885">
    <property type="entry name" value="HAMP"/>
    <property type="match status" value="1"/>
</dbReference>
<comment type="caution">
    <text evidence="14">The sequence shown here is derived from an EMBL/GenBank/DDBJ whole genome shotgun (WGS) entry which is preliminary data.</text>
</comment>
<evidence type="ECO:0000256" key="2">
    <source>
        <dbReference type="ARBA" id="ARBA00022475"/>
    </source>
</evidence>
<feature type="transmembrane region" description="Helical" evidence="11">
    <location>
        <begin position="32"/>
        <end position="52"/>
    </location>
</feature>
<feature type="domain" description="HAMP" evidence="13">
    <location>
        <begin position="206"/>
        <end position="258"/>
    </location>
</feature>
<dbReference type="Pfam" id="PF00015">
    <property type="entry name" value="MCPsignal"/>
    <property type="match status" value="1"/>
</dbReference>
<feature type="domain" description="Methyl-accepting transducer" evidence="12">
    <location>
        <begin position="263"/>
        <end position="499"/>
    </location>
</feature>
<evidence type="ECO:0000256" key="10">
    <source>
        <dbReference type="PROSITE-ProRule" id="PRU00284"/>
    </source>
</evidence>
<gene>
    <name evidence="14" type="ORF">ALQ49_03219</name>
</gene>
<dbReference type="PANTHER" id="PTHR32089:SF120">
    <property type="entry name" value="METHYL-ACCEPTING CHEMOTAXIS PROTEIN TLPQ"/>
    <property type="match status" value="1"/>
</dbReference>
<dbReference type="SMART" id="SM00283">
    <property type="entry name" value="MA"/>
    <property type="match status" value="1"/>
</dbReference>
<dbReference type="EMBL" id="RBPL01000081">
    <property type="protein sequence ID" value="RMN94934.1"/>
    <property type="molecule type" value="Genomic_DNA"/>
</dbReference>
<evidence type="ECO:0000313" key="15">
    <source>
        <dbReference type="Proteomes" id="UP000278062"/>
    </source>
</evidence>
<organism evidence="14 15">
    <name type="scientific">Pseudomonas syringae pv. apii</name>
    <dbReference type="NCBI Taxonomy" id="81036"/>
    <lineage>
        <taxon>Bacteria</taxon>
        <taxon>Pseudomonadati</taxon>
        <taxon>Pseudomonadota</taxon>
        <taxon>Gammaproteobacteria</taxon>
        <taxon>Pseudomonadales</taxon>
        <taxon>Pseudomonadaceae</taxon>
        <taxon>Pseudomonas</taxon>
    </lineage>
</organism>
<dbReference type="SUPFAM" id="SSF58104">
    <property type="entry name" value="Methyl-accepting chemotaxis protein (MCP) signaling domain"/>
    <property type="match status" value="1"/>
</dbReference>
<dbReference type="InterPro" id="IPR004089">
    <property type="entry name" value="MCPsignal_dom"/>
</dbReference>
<keyword evidence="5 11" id="KW-0812">Transmembrane</keyword>
<dbReference type="PROSITE" id="PS50111">
    <property type="entry name" value="CHEMOTAXIS_TRANSDUC_2"/>
    <property type="match status" value="1"/>
</dbReference>
<protein>
    <recommendedName>
        <fullName evidence="16">Methyl-accepting chemotaxis protein</fullName>
    </recommendedName>
</protein>
<evidence type="ECO:0000256" key="7">
    <source>
        <dbReference type="ARBA" id="ARBA00023136"/>
    </source>
</evidence>
<evidence type="ECO:0000256" key="3">
    <source>
        <dbReference type="ARBA" id="ARBA00022481"/>
    </source>
</evidence>
<keyword evidence="7 11" id="KW-0472">Membrane</keyword>
<dbReference type="CDD" id="cd06225">
    <property type="entry name" value="HAMP"/>
    <property type="match status" value="1"/>
</dbReference>
<dbReference type="GO" id="GO:0006935">
    <property type="term" value="P:chemotaxis"/>
    <property type="evidence" value="ECO:0007669"/>
    <property type="project" value="UniProtKB-KW"/>
</dbReference>
<evidence type="ECO:0000256" key="5">
    <source>
        <dbReference type="ARBA" id="ARBA00022692"/>
    </source>
</evidence>
<evidence type="ECO:0000256" key="6">
    <source>
        <dbReference type="ARBA" id="ARBA00022989"/>
    </source>
</evidence>
<dbReference type="GO" id="GO:0007165">
    <property type="term" value="P:signal transduction"/>
    <property type="evidence" value="ECO:0007669"/>
    <property type="project" value="UniProtKB-KW"/>
</dbReference>
<evidence type="ECO:0000259" key="12">
    <source>
        <dbReference type="PROSITE" id="PS50111"/>
    </source>
</evidence>
<dbReference type="AlphaFoldDB" id="A0A3M3MX43"/>
<dbReference type="CDD" id="cd11386">
    <property type="entry name" value="MCP_signal"/>
    <property type="match status" value="1"/>
</dbReference>
<keyword evidence="6 11" id="KW-1133">Transmembrane helix</keyword>
<dbReference type="FunFam" id="1.10.287.950:FF:000001">
    <property type="entry name" value="Methyl-accepting chemotaxis sensory transducer"/>
    <property type="match status" value="1"/>
</dbReference>
<keyword evidence="2" id="KW-1003">Cell membrane</keyword>
<reference evidence="14 15" key="1">
    <citation type="submission" date="2018-08" db="EMBL/GenBank/DDBJ databases">
        <title>Recombination of ecologically and evolutionarily significant loci maintains genetic cohesion in the Pseudomonas syringae species complex.</title>
        <authorList>
            <person name="Dillon M."/>
            <person name="Thakur S."/>
            <person name="Almeida R.N.D."/>
            <person name="Weir B.S."/>
            <person name="Guttman D.S."/>
        </authorList>
    </citation>
    <scope>NUCLEOTIDE SEQUENCE [LARGE SCALE GENOMIC DNA]</scope>
    <source>
        <strain evidence="14 15">1089_5</strain>
    </source>
</reference>
<dbReference type="Gene3D" id="1.10.287.950">
    <property type="entry name" value="Methyl-accepting chemotaxis protein"/>
    <property type="match status" value="1"/>
</dbReference>
<sequence length="535" mass="57651">MFYVGCFLSSIEGSAVLGLRRLIEDMKVQYKLALGFSIAIVIGLGVTVSGFLGTYKLSALIHENWEVVALERKLLSQNLRFHEQFPQANINAAEILLREQYSYSTEHEDIVTSTEEELLKTKSKLADIDKTLESTSSGASVNPSNRLTVGEISANAIKSAGLTLSWLSTKINAEQQKTISIVYWFLISASVLAMVGSAFAVIVISRQLVPQIKTTASVAESIAAGDLRETTRSDRRDEIGQLQRATHSMCSGLRDLVGRIGESATHLSSASKELLEDGSESQINIDQQRAQVEQVAVAINQLVFTVQEIARNTEIAAVSAANSDAKARNGEALVRDTVAQIEHLGEEMDELGSAMERLRQDGAKIGQIVDVINSIATQTNLLALNAAIEAARAGEQGRGFAVVADEVRALAMRTQQSTTEIEGLVDALQQGSSAASSLVLQGNDRTREIVTKAKDVRSLLLEFGESIAGIQEMNQQIAAAAEQQGAAVGEINQNIQHVRSLADASATTAERNTKSIRNLAKLGSELTASVSRFRL</sequence>
<evidence type="ECO:0008006" key="16">
    <source>
        <dbReference type="Google" id="ProtNLM"/>
    </source>
</evidence>
<evidence type="ECO:0000256" key="11">
    <source>
        <dbReference type="SAM" id="Phobius"/>
    </source>
</evidence>
<feature type="transmembrane region" description="Helical" evidence="11">
    <location>
        <begin position="181"/>
        <end position="204"/>
    </location>
</feature>
<evidence type="ECO:0000259" key="13">
    <source>
        <dbReference type="PROSITE" id="PS50885"/>
    </source>
</evidence>
<proteinExistence type="inferred from homology"/>
<evidence type="ECO:0000256" key="4">
    <source>
        <dbReference type="ARBA" id="ARBA00022500"/>
    </source>
</evidence>
<evidence type="ECO:0000256" key="1">
    <source>
        <dbReference type="ARBA" id="ARBA00004651"/>
    </source>
</evidence>
<comment type="similarity">
    <text evidence="9">Belongs to the methyl-accepting chemotaxis (MCP) protein family.</text>
</comment>
<evidence type="ECO:0000256" key="8">
    <source>
        <dbReference type="ARBA" id="ARBA00023224"/>
    </source>
</evidence>
<dbReference type="Proteomes" id="UP000278062">
    <property type="component" value="Unassembled WGS sequence"/>
</dbReference>
<keyword evidence="8 10" id="KW-0807">Transducer</keyword>
<comment type="subcellular location">
    <subcellularLocation>
        <location evidence="1">Cell membrane</location>
        <topology evidence="1">Multi-pass membrane protein</topology>
    </subcellularLocation>
</comment>